<dbReference type="InterPro" id="IPR041657">
    <property type="entry name" value="HTH_17"/>
</dbReference>
<accession>A0A8S5TB94</accession>
<organism evidence="2">
    <name type="scientific">Siphoviridae sp. ctw757</name>
    <dbReference type="NCBI Taxonomy" id="2827969"/>
    <lineage>
        <taxon>Viruses</taxon>
        <taxon>Duplodnaviria</taxon>
        <taxon>Heunggongvirae</taxon>
        <taxon>Uroviricota</taxon>
        <taxon>Caudoviricetes</taxon>
    </lineage>
</organism>
<dbReference type="Pfam" id="PF12728">
    <property type="entry name" value="HTH_17"/>
    <property type="match status" value="1"/>
</dbReference>
<proteinExistence type="predicted"/>
<name>A0A8S5TB94_9CAUD</name>
<evidence type="ECO:0000259" key="1">
    <source>
        <dbReference type="Pfam" id="PF12728"/>
    </source>
</evidence>
<protein>
    <submittedName>
        <fullName evidence="2">Putative transcriptional regulator</fullName>
    </submittedName>
</protein>
<evidence type="ECO:0000313" key="2">
    <source>
        <dbReference type="EMBL" id="DAF60588.1"/>
    </source>
</evidence>
<feature type="domain" description="Helix-turn-helix" evidence="1">
    <location>
        <begin position="16"/>
        <end position="64"/>
    </location>
</feature>
<reference evidence="2" key="1">
    <citation type="journal article" date="2021" name="Proc. Natl. Acad. Sci. U.S.A.">
        <title>A Catalog of Tens of Thousands of Viruses from Human Metagenomes Reveals Hidden Associations with Chronic Diseases.</title>
        <authorList>
            <person name="Tisza M.J."/>
            <person name="Buck C.B."/>
        </authorList>
    </citation>
    <scope>NUCLEOTIDE SEQUENCE</scope>
    <source>
        <strain evidence="2">Ctw757</strain>
    </source>
</reference>
<dbReference type="Gene3D" id="1.10.238.160">
    <property type="match status" value="1"/>
</dbReference>
<dbReference type="EMBL" id="BK032791">
    <property type="protein sequence ID" value="DAF60588.1"/>
    <property type="molecule type" value="Genomic_DNA"/>
</dbReference>
<sequence length="74" mass="8112">MKKRASDSTGLGVLMVDVKQAAAMCNIGVSTVWKLVKNGKFPKPIAFTPKCVRWKRSDIVEWVKTLSTNDTSAA</sequence>